<feature type="transmembrane region" description="Helical" evidence="8">
    <location>
        <begin position="181"/>
        <end position="200"/>
    </location>
</feature>
<accession>A0A420J0P3</accession>
<evidence type="ECO:0000313" key="10">
    <source>
        <dbReference type="EMBL" id="RKF80387.1"/>
    </source>
</evidence>
<evidence type="ECO:0000256" key="2">
    <source>
        <dbReference type="ARBA" id="ARBA00004477"/>
    </source>
</evidence>
<keyword evidence="5 8" id="KW-0812">Transmembrane</keyword>
<dbReference type="EMBL" id="MCBS01019364">
    <property type="protein sequence ID" value="RKF80387.1"/>
    <property type="molecule type" value="Genomic_DNA"/>
</dbReference>
<dbReference type="InterPro" id="IPR004853">
    <property type="entry name" value="Sugar_P_trans_dom"/>
</dbReference>
<dbReference type="PANTHER" id="PTHR11132">
    <property type="entry name" value="SOLUTE CARRIER FAMILY 35"/>
    <property type="match status" value="1"/>
</dbReference>
<comment type="function">
    <text evidence="1">Involved in the import of GDP-mannose from the cytoplasm into the Golgi lumen.</text>
</comment>
<dbReference type="Pfam" id="PF03151">
    <property type="entry name" value="TPT"/>
    <property type="match status" value="1"/>
</dbReference>
<evidence type="ECO:0000313" key="11">
    <source>
        <dbReference type="Proteomes" id="UP000285326"/>
    </source>
</evidence>
<evidence type="ECO:0000256" key="7">
    <source>
        <dbReference type="ARBA" id="ARBA00023136"/>
    </source>
</evidence>
<feature type="transmembrane region" description="Helical" evidence="8">
    <location>
        <begin position="154"/>
        <end position="175"/>
    </location>
</feature>
<reference evidence="10 11" key="1">
    <citation type="journal article" date="2018" name="BMC Genomics">
        <title>Comparative genome analyses reveal sequence features reflecting distinct modes of host-adaptation between dicot and monocot powdery mildew.</title>
        <authorList>
            <person name="Wu Y."/>
            <person name="Ma X."/>
            <person name="Pan Z."/>
            <person name="Kale S.D."/>
            <person name="Song Y."/>
            <person name="King H."/>
            <person name="Zhang Q."/>
            <person name="Presley C."/>
            <person name="Deng X."/>
            <person name="Wei C.I."/>
            <person name="Xiao S."/>
        </authorList>
    </citation>
    <scope>NUCLEOTIDE SEQUENCE [LARGE SCALE GENOMIC DNA]</scope>
    <source>
        <strain evidence="10">UMSG1</strain>
    </source>
</reference>
<comment type="subunit">
    <text evidence="4">Homooligomer.</text>
</comment>
<organism evidence="10 11">
    <name type="scientific">Golovinomyces cichoracearum</name>
    <dbReference type="NCBI Taxonomy" id="62708"/>
    <lineage>
        <taxon>Eukaryota</taxon>
        <taxon>Fungi</taxon>
        <taxon>Dikarya</taxon>
        <taxon>Ascomycota</taxon>
        <taxon>Pezizomycotina</taxon>
        <taxon>Leotiomycetes</taxon>
        <taxon>Erysiphales</taxon>
        <taxon>Erysiphaceae</taxon>
        <taxon>Golovinomyces</taxon>
    </lineage>
</organism>
<keyword evidence="7 8" id="KW-0472">Membrane</keyword>
<evidence type="ECO:0000256" key="5">
    <source>
        <dbReference type="ARBA" id="ARBA00022692"/>
    </source>
</evidence>
<comment type="caution">
    <text evidence="10">The sequence shown here is derived from an EMBL/GenBank/DDBJ whole genome shotgun (WGS) entry which is preliminary data.</text>
</comment>
<evidence type="ECO:0000256" key="4">
    <source>
        <dbReference type="ARBA" id="ARBA00011182"/>
    </source>
</evidence>
<evidence type="ECO:0000256" key="3">
    <source>
        <dbReference type="ARBA" id="ARBA00010425"/>
    </source>
</evidence>
<feature type="domain" description="Sugar phosphate transporter" evidence="9">
    <location>
        <begin position="3"/>
        <end position="198"/>
    </location>
</feature>
<dbReference type="InterPro" id="IPR050186">
    <property type="entry name" value="TPT_transporter"/>
</dbReference>
<gene>
    <name evidence="10" type="ORF">GcM1_193010</name>
</gene>
<protein>
    <submittedName>
        <fullName evidence="10">Putative transporter C22E12.01</fullName>
    </submittedName>
</protein>
<feature type="transmembrane region" description="Helical" evidence="8">
    <location>
        <begin position="49"/>
        <end position="74"/>
    </location>
</feature>
<name>A0A420J0P3_9PEZI</name>
<keyword evidence="6 8" id="KW-1133">Transmembrane helix</keyword>
<dbReference type="AlphaFoldDB" id="A0A420J0P3"/>
<feature type="transmembrane region" description="Helical" evidence="8">
    <location>
        <begin position="86"/>
        <end position="104"/>
    </location>
</feature>
<sequence>MCKSSSLAFILFFAFLFRLEPPSIRLVLIIAVMTLGVLMMVAGEAKFSPIGFILVITAAFFSGFRWGLTQILLLRNQETSNPFSSIFFLAPVMFLGLFILAIPIEEISSLIAGLRILTETYGPITGPLLLLFPGTIAFCMTASEFALLKRTSVVTLSIAGIFKEIVTITSAGLVLKDKLTPINICGLVVTMIAIISYNLIKIQKIHQTSQEETHKKLSLNTESTKTDYITGTEDSDDP</sequence>
<comment type="similarity">
    <text evidence="3">Belongs to the TPT transporter family. SLC35D subfamily.</text>
</comment>
<evidence type="ECO:0000259" key="9">
    <source>
        <dbReference type="Pfam" id="PF03151"/>
    </source>
</evidence>
<dbReference type="GO" id="GO:0005789">
    <property type="term" value="C:endoplasmic reticulum membrane"/>
    <property type="evidence" value="ECO:0007669"/>
    <property type="project" value="UniProtKB-SubCell"/>
</dbReference>
<proteinExistence type="inferred from homology"/>
<dbReference type="Proteomes" id="UP000285326">
    <property type="component" value="Unassembled WGS sequence"/>
</dbReference>
<evidence type="ECO:0000256" key="6">
    <source>
        <dbReference type="ARBA" id="ARBA00022989"/>
    </source>
</evidence>
<evidence type="ECO:0000256" key="1">
    <source>
        <dbReference type="ARBA" id="ARBA00003420"/>
    </source>
</evidence>
<evidence type="ECO:0000256" key="8">
    <source>
        <dbReference type="SAM" id="Phobius"/>
    </source>
</evidence>
<feature type="transmembrane region" description="Helical" evidence="8">
    <location>
        <begin position="124"/>
        <end position="147"/>
    </location>
</feature>
<comment type="subcellular location">
    <subcellularLocation>
        <location evidence="2">Endoplasmic reticulum membrane</location>
        <topology evidence="2">Multi-pass membrane protein</topology>
    </subcellularLocation>
</comment>